<proteinExistence type="predicted"/>
<dbReference type="Proteomes" id="UP001066276">
    <property type="component" value="Chromosome 2_1"/>
</dbReference>
<organism evidence="2 3">
    <name type="scientific">Pleurodeles waltl</name>
    <name type="common">Iberian ribbed newt</name>
    <dbReference type="NCBI Taxonomy" id="8319"/>
    <lineage>
        <taxon>Eukaryota</taxon>
        <taxon>Metazoa</taxon>
        <taxon>Chordata</taxon>
        <taxon>Craniata</taxon>
        <taxon>Vertebrata</taxon>
        <taxon>Euteleostomi</taxon>
        <taxon>Amphibia</taxon>
        <taxon>Batrachia</taxon>
        <taxon>Caudata</taxon>
        <taxon>Salamandroidea</taxon>
        <taxon>Salamandridae</taxon>
        <taxon>Pleurodelinae</taxon>
        <taxon>Pleurodeles</taxon>
    </lineage>
</organism>
<evidence type="ECO:0000256" key="1">
    <source>
        <dbReference type="SAM" id="MobiDB-lite"/>
    </source>
</evidence>
<feature type="region of interest" description="Disordered" evidence="1">
    <location>
        <begin position="61"/>
        <end position="93"/>
    </location>
</feature>
<dbReference type="EMBL" id="JANPWB010000003">
    <property type="protein sequence ID" value="KAJ1203127.1"/>
    <property type="molecule type" value="Genomic_DNA"/>
</dbReference>
<protein>
    <submittedName>
        <fullName evidence="2">Uncharacterized protein</fullName>
    </submittedName>
</protein>
<feature type="compositionally biased region" description="Low complexity" evidence="1">
    <location>
        <begin position="72"/>
        <end position="85"/>
    </location>
</feature>
<sequence length="134" mass="14683">MKLRRSPPYASLGLCGTEASFRQAPAQGCRPMPRVLLHGCCALLRLWGENASPEGPTVLQAAAATSRRRGVSSSAAPKSPFSPRSGLRTSRFVSPHLPGPLSDKLCCWYFGQRRQEEPDMEVPGWNSFSWLLTP</sequence>
<evidence type="ECO:0000313" key="2">
    <source>
        <dbReference type="EMBL" id="KAJ1203127.1"/>
    </source>
</evidence>
<dbReference type="AlphaFoldDB" id="A0AAV7VR35"/>
<keyword evidence="3" id="KW-1185">Reference proteome</keyword>
<reference evidence="2" key="1">
    <citation type="journal article" date="2022" name="bioRxiv">
        <title>Sequencing and chromosome-scale assembly of the giantPleurodeles waltlgenome.</title>
        <authorList>
            <person name="Brown T."/>
            <person name="Elewa A."/>
            <person name="Iarovenko S."/>
            <person name="Subramanian E."/>
            <person name="Araus A.J."/>
            <person name="Petzold A."/>
            <person name="Susuki M."/>
            <person name="Suzuki K.-i.T."/>
            <person name="Hayashi T."/>
            <person name="Toyoda A."/>
            <person name="Oliveira C."/>
            <person name="Osipova E."/>
            <person name="Leigh N.D."/>
            <person name="Simon A."/>
            <person name="Yun M.H."/>
        </authorList>
    </citation>
    <scope>NUCLEOTIDE SEQUENCE</scope>
    <source>
        <strain evidence="2">20211129_DDA</strain>
        <tissue evidence="2">Liver</tissue>
    </source>
</reference>
<name>A0AAV7VR35_PLEWA</name>
<comment type="caution">
    <text evidence="2">The sequence shown here is derived from an EMBL/GenBank/DDBJ whole genome shotgun (WGS) entry which is preliminary data.</text>
</comment>
<gene>
    <name evidence="2" type="ORF">NDU88_006921</name>
</gene>
<accession>A0AAV7VR35</accession>
<evidence type="ECO:0000313" key="3">
    <source>
        <dbReference type="Proteomes" id="UP001066276"/>
    </source>
</evidence>